<evidence type="ECO:0000313" key="5">
    <source>
        <dbReference type="Proteomes" id="UP000290401"/>
    </source>
</evidence>
<protein>
    <submittedName>
        <fullName evidence="3">DUF983 domain-containing protein</fullName>
    </submittedName>
</protein>
<feature type="transmembrane region" description="Helical" evidence="1">
    <location>
        <begin position="88"/>
        <end position="107"/>
    </location>
</feature>
<evidence type="ECO:0000313" key="2">
    <source>
        <dbReference type="EMBL" id="QAU49603.1"/>
    </source>
</evidence>
<accession>A0AAE5X6E8</accession>
<dbReference type="InterPro" id="IPR009325">
    <property type="entry name" value="DUF983"/>
</dbReference>
<dbReference type="AlphaFoldDB" id="A0AAE5X6E8"/>
<keyword evidence="1" id="KW-0812">Transmembrane</keyword>
<dbReference type="EMBL" id="CP030053">
    <property type="protein sequence ID" value="QAU49603.1"/>
    <property type="molecule type" value="Genomic_DNA"/>
</dbReference>
<dbReference type="EMBL" id="RDQZ01000001">
    <property type="protein sequence ID" value="RXH17719.1"/>
    <property type="molecule type" value="Genomic_DNA"/>
</dbReference>
<keyword evidence="5" id="KW-1185">Reference proteome</keyword>
<evidence type="ECO:0000256" key="1">
    <source>
        <dbReference type="SAM" id="Phobius"/>
    </source>
</evidence>
<proteinExistence type="predicted"/>
<gene>
    <name evidence="3" type="ORF">EAS56_01115</name>
    <name evidence="2" type="ORF">XH91_32410</name>
</gene>
<dbReference type="RefSeq" id="WP_128954356.1">
    <property type="nucleotide sequence ID" value="NZ_CP030053.1"/>
</dbReference>
<keyword evidence="1" id="KW-1133">Transmembrane helix</keyword>
<feature type="transmembrane region" description="Helical" evidence="1">
    <location>
        <begin position="62"/>
        <end position="82"/>
    </location>
</feature>
<dbReference type="Pfam" id="PF06170">
    <property type="entry name" value="DUF983"/>
    <property type="match status" value="1"/>
</dbReference>
<reference evidence="3 5" key="2">
    <citation type="submission" date="2018-10" db="EMBL/GenBank/DDBJ databases">
        <title>Bradyrhizobium sp. nov., effective nodules isolated from peanut in China.</title>
        <authorList>
            <person name="Li Y."/>
        </authorList>
    </citation>
    <scope>NUCLEOTIDE SEQUENCE [LARGE SCALE GENOMIC DNA]</scope>
    <source>
        <strain evidence="3 5">CCBAU 53426</strain>
    </source>
</reference>
<reference evidence="2 4" key="1">
    <citation type="submission" date="2018-06" db="EMBL/GenBank/DDBJ databases">
        <title>Comparative genomics of rhizobia nodulating Arachis hypogaea in China.</title>
        <authorList>
            <person name="Li Y."/>
        </authorList>
    </citation>
    <scope>NUCLEOTIDE SEQUENCE [LARGE SCALE GENOMIC DNA]</scope>
    <source>
        <strain evidence="2 4">CCBAU 51670</strain>
    </source>
</reference>
<evidence type="ECO:0000313" key="4">
    <source>
        <dbReference type="Proteomes" id="UP000288972"/>
    </source>
</evidence>
<sequence>MNETTETPQTQPTVLQSALRGLACKCPRCGEGKLYAGFLTLAPSCNRCGLDYAFIDAGDGPAIFIIMLAGAIVVGCALVVEAKYQPPFWLHAVLWLPLILATTLLPLRSMKSLLIALQFHHKAAPGRLIDRAK</sequence>
<evidence type="ECO:0000313" key="3">
    <source>
        <dbReference type="EMBL" id="RXH17719.1"/>
    </source>
</evidence>
<dbReference type="Proteomes" id="UP000290401">
    <property type="component" value="Unassembled WGS sequence"/>
</dbReference>
<name>A0AAE5X6E8_9BRAD</name>
<keyword evidence="1" id="KW-0472">Membrane</keyword>
<organism evidence="2 4">
    <name type="scientific">Bradyrhizobium guangzhouense</name>
    <dbReference type="NCBI Taxonomy" id="1325095"/>
    <lineage>
        <taxon>Bacteria</taxon>
        <taxon>Pseudomonadati</taxon>
        <taxon>Pseudomonadota</taxon>
        <taxon>Alphaproteobacteria</taxon>
        <taxon>Hyphomicrobiales</taxon>
        <taxon>Nitrobacteraceae</taxon>
        <taxon>Bradyrhizobium</taxon>
    </lineage>
</organism>
<dbReference type="Proteomes" id="UP000288972">
    <property type="component" value="Chromosome"/>
</dbReference>
<dbReference type="KEGG" id="bgz:XH91_32410"/>